<evidence type="ECO:0000313" key="1">
    <source>
        <dbReference type="EMBL" id="KAI0064901.1"/>
    </source>
</evidence>
<reference evidence="1" key="1">
    <citation type="submission" date="2021-03" db="EMBL/GenBank/DDBJ databases">
        <authorList>
            <consortium name="DOE Joint Genome Institute"/>
            <person name="Ahrendt S."/>
            <person name="Looney B.P."/>
            <person name="Miyauchi S."/>
            <person name="Morin E."/>
            <person name="Drula E."/>
            <person name="Courty P.E."/>
            <person name="Chicoki N."/>
            <person name="Fauchery L."/>
            <person name="Kohler A."/>
            <person name="Kuo A."/>
            <person name="Labutti K."/>
            <person name="Pangilinan J."/>
            <person name="Lipzen A."/>
            <person name="Riley R."/>
            <person name="Andreopoulos W."/>
            <person name="He G."/>
            <person name="Johnson J."/>
            <person name="Barry K.W."/>
            <person name="Grigoriev I.V."/>
            <person name="Nagy L."/>
            <person name="Hibbett D."/>
            <person name="Henrissat B."/>
            <person name="Matheny P.B."/>
            <person name="Labbe J."/>
            <person name="Martin F."/>
        </authorList>
    </citation>
    <scope>NUCLEOTIDE SEQUENCE</scope>
    <source>
        <strain evidence="1">HHB10654</strain>
    </source>
</reference>
<dbReference type="EMBL" id="MU277197">
    <property type="protein sequence ID" value="KAI0064901.1"/>
    <property type="molecule type" value="Genomic_DNA"/>
</dbReference>
<name>A0ACB8T9R0_9AGAM</name>
<comment type="caution">
    <text evidence="1">The sequence shown here is derived from an EMBL/GenBank/DDBJ whole genome shotgun (WGS) entry which is preliminary data.</text>
</comment>
<protein>
    <submittedName>
        <fullName evidence="1">Uncharacterized protein</fullName>
    </submittedName>
</protein>
<organism evidence="1 2">
    <name type="scientific">Artomyces pyxidatus</name>
    <dbReference type="NCBI Taxonomy" id="48021"/>
    <lineage>
        <taxon>Eukaryota</taxon>
        <taxon>Fungi</taxon>
        <taxon>Dikarya</taxon>
        <taxon>Basidiomycota</taxon>
        <taxon>Agaricomycotina</taxon>
        <taxon>Agaricomycetes</taxon>
        <taxon>Russulales</taxon>
        <taxon>Auriscalpiaceae</taxon>
        <taxon>Artomyces</taxon>
    </lineage>
</organism>
<keyword evidence="2" id="KW-1185">Reference proteome</keyword>
<sequence>MLELHLSYDHHEVEVDWIYGEDDTWKLKLTIPEPEEESDESSLESSRSPSPEPAPPPEEAFVPGISDSIPQPDIPAPLTIRVKTEDGPSVPRLAFNLSALKAEEPDTSLLPLRAPTASPPSLRERTPVIRIERVSPTPRPPPVYRPVIPDPPLGPTARYPYLPPQTADGKPCYSCRPGGPRLYDLLYELPLEEFGALAWQIVDKEEELFELDDVRDEDKVIQALWNRWIFLNHGKFLVNYYQGVLAFVDKYDWMIQKAAGWVALRTWLLVRLLPVENVKPCADVS</sequence>
<reference evidence="1" key="2">
    <citation type="journal article" date="2022" name="New Phytol.">
        <title>Evolutionary transition to the ectomycorrhizal habit in the genomes of a hyperdiverse lineage of mushroom-forming fungi.</title>
        <authorList>
            <person name="Looney B."/>
            <person name="Miyauchi S."/>
            <person name="Morin E."/>
            <person name="Drula E."/>
            <person name="Courty P.E."/>
            <person name="Kohler A."/>
            <person name="Kuo A."/>
            <person name="LaButti K."/>
            <person name="Pangilinan J."/>
            <person name="Lipzen A."/>
            <person name="Riley R."/>
            <person name="Andreopoulos W."/>
            <person name="He G."/>
            <person name="Johnson J."/>
            <person name="Nolan M."/>
            <person name="Tritt A."/>
            <person name="Barry K.W."/>
            <person name="Grigoriev I.V."/>
            <person name="Nagy L.G."/>
            <person name="Hibbett D."/>
            <person name="Henrissat B."/>
            <person name="Matheny P.B."/>
            <person name="Labbe J."/>
            <person name="Martin F.M."/>
        </authorList>
    </citation>
    <scope>NUCLEOTIDE SEQUENCE</scope>
    <source>
        <strain evidence="1">HHB10654</strain>
    </source>
</reference>
<proteinExistence type="predicted"/>
<gene>
    <name evidence="1" type="ORF">BV25DRAFT_1822674</name>
</gene>
<accession>A0ACB8T9R0</accession>
<evidence type="ECO:0000313" key="2">
    <source>
        <dbReference type="Proteomes" id="UP000814140"/>
    </source>
</evidence>
<dbReference type="Proteomes" id="UP000814140">
    <property type="component" value="Unassembled WGS sequence"/>
</dbReference>